<reference evidence="1" key="2">
    <citation type="journal article" date="2024" name="Plant">
        <title>Genomic evolution and insights into agronomic trait innovations of Sesamum species.</title>
        <authorList>
            <person name="Miao H."/>
            <person name="Wang L."/>
            <person name="Qu L."/>
            <person name="Liu H."/>
            <person name="Sun Y."/>
            <person name="Le M."/>
            <person name="Wang Q."/>
            <person name="Wei S."/>
            <person name="Zheng Y."/>
            <person name="Lin W."/>
            <person name="Duan Y."/>
            <person name="Cao H."/>
            <person name="Xiong S."/>
            <person name="Wang X."/>
            <person name="Wei L."/>
            <person name="Li C."/>
            <person name="Ma Q."/>
            <person name="Ju M."/>
            <person name="Zhao R."/>
            <person name="Li G."/>
            <person name="Mu C."/>
            <person name="Tian Q."/>
            <person name="Mei H."/>
            <person name="Zhang T."/>
            <person name="Gao T."/>
            <person name="Zhang H."/>
        </authorList>
    </citation>
    <scope>NUCLEOTIDE SEQUENCE</scope>
    <source>
        <strain evidence="1">G01</strain>
    </source>
</reference>
<accession>A0AAW2NHI3</accession>
<dbReference type="PANTHER" id="PTHR33526">
    <property type="entry name" value="OS07G0123800 PROTEIN"/>
    <property type="match status" value="1"/>
</dbReference>
<reference evidence="1" key="1">
    <citation type="submission" date="2020-06" db="EMBL/GenBank/DDBJ databases">
        <authorList>
            <person name="Li T."/>
            <person name="Hu X."/>
            <person name="Zhang T."/>
            <person name="Song X."/>
            <person name="Zhang H."/>
            <person name="Dai N."/>
            <person name="Sheng W."/>
            <person name="Hou X."/>
            <person name="Wei L."/>
        </authorList>
    </citation>
    <scope>NUCLEOTIDE SEQUENCE</scope>
    <source>
        <strain evidence="1">G01</strain>
        <tissue evidence="1">Leaf</tissue>
    </source>
</reference>
<gene>
    <name evidence="1" type="ORF">Sangu_1234600</name>
</gene>
<dbReference type="EMBL" id="JACGWK010000007">
    <property type="protein sequence ID" value="KAL0343472.1"/>
    <property type="molecule type" value="Genomic_DNA"/>
</dbReference>
<comment type="caution">
    <text evidence="1">The sequence shown here is derived from an EMBL/GenBank/DDBJ whole genome shotgun (WGS) entry which is preliminary data.</text>
</comment>
<protein>
    <submittedName>
        <fullName evidence="1">Uncharacterized protein</fullName>
    </submittedName>
</protein>
<evidence type="ECO:0000313" key="1">
    <source>
        <dbReference type="EMBL" id="KAL0343472.1"/>
    </source>
</evidence>
<sequence>MGSKRVTRNDSKFMRYMKGPIRVLARVRDLYVQSMTGCGSHVSYGNAMGCPTPQIPRLPKSFSSSHINFRTAEEELRELIRLASNRNLTGKIEAELLRSKRLPSQGVAAVTRSHTVAFGRIDEDRAVEFGDEEDVGLLGGGAYPRSRTYAVLRRSKVA</sequence>
<dbReference type="AlphaFoldDB" id="A0AAW2NHI3"/>
<organism evidence="1">
    <name type="scientific">Sesamum angustifolium</name>
    <dbReference type="NCBI Taxonomy" id="2727405"/>
    <lineage>
        <taxon>Eukaryota</taxon>
        <taxon>Viridiplantae</taxon>
        <taxon>Streptophyta</taxon>
        <taxon>Embryophyta</taxon>
        <taxon>Tracheophyta</taxon>
        <taxon>Spermatophyta</taxon>
        <taxon>Magnoliopsida</taxon>
        <taxon>eudicotyledons</taxon>
        <taxon>Gunneridae</taxon>
        <taxon>Pentapetalae</taxon>
        <taxon>asterids</taxon>
        <taxon>lamiids</taxon>
        <taxon>Lamiales</taxon>
        <taxon>Pedaliaceae</taxon>
        <taxon>Sesamum</taxon>
    </lineage>
</organism>
<name>A0AAW2NHI3_9LAMI</name>
<dbReference type="PANTHER" id="PTHR33526:SF4">
    <property type="entry name" value="OS07G0123800 PROTEIN"/>
    <property type="match status" value="1"/>
</dbReference>
<dbReference type="PIRSF" id="PIRSF031279">
    <property type="entry name" value="UCP031279"/>
    <property type="match status" value="1"/>
</dbReference>
<proteinExistence type="predicted"/>
<dbReference type="InterPro" id="IPR016972">
    <property type="entry name" value="UCP031279"/>
</dbReference>